<feature type="domain" description="ADP ribosyltransferase" evidence="1">
    <location>
        <begin position="10"/>
        <end position="175"/>
    </location>
</feature>
<dbReference type="Gene3D" id="3.90.176.10">
    <property type="entry name" value="Toxin ADP-ribosyltransferase, Chain A, domain 1"/>
    <property type="match status" value="1"/>
</dbReference>
<name>A0A6C0L1H4_9ZZZZ</name>
<dbReference type="SUPFAM" id="SSF56399">
    <property type="entry name" value="ADP-ribosylation"/>
    <property type="match status" value="1"/>
</dbReference>
<proteinExistence type="predicted"/>
<dbReference type="InterPro" id="IPR003540">
    <property type="entry name" value="ADP-ribosyltransferase"/>
</dbReference>
<reference evidence="2" key="1">
    <citation type="journal article" date="2020" name="Nature">
        <title>Giant virus diversity and host interactions through global metagenomics.</title>
        <authorList>
            <person name="Schulz F."/>
            <person name="Roux S."/>
            <person name="Paez-Espino D."/>
            <person name="Jungbluth S."/>
            <person name="Walsh D.A."/>
            <person name="Denef V.J."/>
            <person name="McMahon K.D."/>
            <person name="Konstantinidis K.T."/>
            <person name="Eloe-Fadrosh E.A."/>
            <person name="Kyrpides N.C."/>
            <person name="Woyke T."/>
        </authorList>
    </citation>
    <scope>NUCLEOTIDE SEQUENCE</scope>
    <source>
        <strain evidence="2">GVMAG-S-ERX555907-102</strain>
    </source>
</reference>
<evidence type="ECO:0000259" key="1">
    <source>
        <dbReference type="Pfam" id="PF03496"/>
    </source>
</evidence>
<dbReference type="EMBL" id="MN741006">
    <property type="protein sequence ID" value="QHU22388.1"/>
    <property type="molecule type" value="Genomic_DNA"/>
</dbReference>
<organism evidence="2">
    <name type="scientific">viral metagenome</name>
    <dbReference type="NCBI Taxonomy" id="1070528"/>
    <lineage>
        <taxon>unclassified sequences</taxon>
        <taxon>metagenomes</taxon>
        <taxon>organismal metagenomes</taxon>
    </lineage>
</organism>
<protein>
    <recommendedName>
        <fullName evidence="1">ADP ribosyltransferase domain-containing protein</fullName>
    </recommendedName>
</protein>
<dbReference type="AlphaFoldDB" id="A0A6C0L1H4"/>
<dbReference type="Pfam" id="PF03496">
    <property type="entry name" value="ADPrib_exo_Tox"/>
    <property type="match status" value="1"/>
</dbReference>
<sequence length="186" mass="21229">MPPFVPVQMNDLTPKEQEALNMYTGGESLWINNFLREHNLGELNTRQKEQLRNYTVHLNNIINKAPPSTKNTTVYRGAEAMDEKWERLNKGDDLLFTQKGLISTSFNKDVALDFIEDDSPCCLLVLRLPKNTKGLYISSQSAFGDLDEDELLLPHGSRFRVSRRATRQYGANKIITYYADLISQAS</sequence>
<dbReference type="PROSITE" id="PS51996">
    <property type="entry name" value="TR_MART"/>
    <property type="match status" value="1"/>
</dbReference>
<dbReference type="GO" id="GO:0005576">
    <property type="term" value="C:extracellular region"/>
    <property type="evidence" value="ECO:0007669"/>
    <property type="project" value="InterPro"/>
</dbReference>
<evidence type="ECO:0000313" key="2">
    <source>
        <dbReference type="EMBL" id="QHU22388.1"/>
    </source>
</evidence>
<accession>A0A6C0L1H4</accession>